<dbReference type="Proteomes" id="UP000321570">
    <property type="component" value="Unassembled WGS sequence"/>
</dbReference>
<gene>
    <name evidence="1" type="ORF">WMSIL1_LOCUS1</name>
</gene>
<evidence type="ECO:0000313" key="1">
    <source>
        <dbReference type="EMBL" id="VUZ38544.1"/>
    </source>
</evidence>
<proteinExistence type="predicted"/>
<dbReference type="AlphaFoldDB" id="A0A564XW54"/>
<organism evidence="1 2">
    <name type="scientific">Hymenolepis diminuta</name>
    <name type="common">Rat tapeworm</name>
    <dbReference type="NCBI Taxonomy" id="6216"/>
    <lineage>
        <taxon>Eukaryota</taxon>
        <taxon>Metazoa</taxon>
        <taxon>Spiralia</taxon>
        <taxon>Lophotrochozoa</taxon>
        <taxon>Platyhelminthes</taxon>
        <taxon>Cestoda</taxon>
        <taxon>Eucestoda</taxon>
        <taxon>Cyclophyllidea</taxon>
        <taxon>Hymenolepididae</taxon>
        <taxon>Hymenolepis</taxon>
    </lineage>
</organism>
<protein>
    <submittedName>
        <fullName evidence="1">Uncharacterized protein</fullName>
    </submittedName>
</protein>
<sequence length="106" mass="11360">MINDSRLTFYCPSSPTGRFRSVDPLFAALASSHVSGLLPTPALAVSHKSNCPPTTQNPTSVAVIPSHLHPYASNETGWRRWSIHKAEALSLVLSSSDPPTGDKHAL</sequence>
<accession>A0A564XW54</accession>
<reference evidence="1 2" key="1">
    <citation type="submission" date="2019-07" db="EMBL/GenBank/DDBJ databases">
        <authorList>
            <person name="Jastrzebski P J."/>
            <person name="Paukszto L."/>
            <person name="Jastrzebski P J."/>
        </authorList>
    </citation>
    <scope>NUCLEOTIDE SEQUENCE [LARGE SCALE GENOMIC DNA]</scope>
    <source>
        <strain evidence="1 2">WMS-il1</strain>
    </source>
</reference>
<name>A0A564XW54_HYMDI</name>
<evidence type="ECO:0000313" key="2">
    <source>
        <dbReference type="Proteomes" id="UP000321570"/>
    </source>
</evidence>
<dbReference type="EMBL" id="CABIJS010000001">
    <property type="protein sequence ID" value="VUZ38544.1"/>
    <property type="molecule type" value="Genomic_DNA"/>
</dbReference>
<keyword evidence="2" id="KW-1185">Reference proteome</keyword>